<dbReference type="EMBL" id="JRPF02000018">
    <property type="protein sequence ID" value="TLD77791.1"/>
    <property type="molecule type" value="Genomic_DNA"/>
</dbReference>
<keyword evidence="3 6" id="KW-0812">Transmembrane</keyword>
<keyword evidence="5 6" id="KW-0472">Membrane</keyword>
<dbReference type="Pfam" id="PF08269">
    <property type="entry name" value="dCache_2"/>
    <property type="match status" value="1"/>
</dbReference>
<name>A0A4U8RX63_9HELI</name>
<dbReference type="Gene3D" id="3.30.450.20">
    <property type="entry name" value="PAS domain"/>
    <property type="match status" value="1"/>
</dbReference>
<comment type="subcellular location">
    <subcellularLocation>
        <location evidence="1">Cell membrane</location>
        <topology evidence="1">Multi-pass membrane protein</topology>
    </subcellularLocation>
</comment>
<keyword evidence="4 6" id="KW-1133">Transmembrane helix</keyword>
<evidence type="ECO:0000256" key="1">
    <source>
        <dbReference type="ARBA" id="ARBA00004651"/>
    </source>
</evidence>
<dbReference type="InterPro" id="IPR033480">
    <property type="entry name" value="sCache_2"/>
</dbReference>
<dbReference type="AlphaFoldDB" id="A0A4U8RX63"/>
<evidence type="ECO:0000256" key="3">
    <source>
        <dbReference type="ARBA" id="ARBA00022692"/>
    </source>
</evidence>
<evidence type="ECO:0000313" key="9">
    <source>
        <dbReference type="Proteomes" id="UP000029925"/>
    </source>
</evidence>
<keyword evidence="2" id="KW-1003">Cell membrane</keyword>
<gene>
    <name evidence="8" type="ORF">LS75_009485</name>
</gene>
<reference evidence="8 9" key="1">
    <citation type="journal article" date="2014" name="Genome Announc.">
        <title>Draft genome sequences of eight enterohepatic helicobacter species isolated from both laboratory and wild rodents.</title>
        <authorList>
            <person name="Sheh A."/>
            <person name="Shen Z."/>
            <person name="Fox J.G."/>
        </authorList>
    </citation>
    <scope>NUCLEOTIDE SEQUENCE [LARGE SCALE GENOMIC DNA]</scope>
    <source>
        <strain evidence="8 9">MIT 98-6810</strain>
    </source>
</reference>
<feature type="transmembrane region" description="Helical" evidence="6">
    <location>
        <begin position="15"/>
        <end position="35"/>
    </location>
</feature>
<evidence type="ECO:0000259" key="7">
    <source>
        <dbReference type="SMART" id="SM01049"/>
    </source>
</evidence>
<evidence type="ECO:0000313" key="8">
    <source>
        <dbReference type="EMBL" id="TLD77791.1"/>
    </source>
</evidence>
<evidence type="ECO:0000256" key="4">
    <source>
        <dbReference type="ARBA" id="ARBA00022989"/>
    </source>
</evidence>
<dbReference type="GO" id="GO:0005886">
    <property type="term" value="C:plasma membrane"/>
    <property type="evidence" value="ECO:0007669"/>
    <property type="project" value="UniProtKB-SubCell"/>
</dbReference>
<feature type="transmembrane region" description="Helical" evidence="6">
    <location>
        <begin position="219"/>
        <end position="239"/>
    </location>
</feature>
<evidence type="ECO:0000256" key="2">
    <source>
        <dbReference type="ARBA" id="ARBA00022475"/>
    </source>
</evidence>
<accession>A0A4U8RX63</accession>
<sequence length="327" mass="37212">MEIIMFNRLSLRIKLASLVFASTISFAVLVVFVFVEQEELAQQASDHLYQVIQTEVEQRIKLSTDLLAESLGTLVKGRNEAEQIRIIAEAIEDFRFEDDKSGYFFAYKEYVPVAHPTRKDLIGKSLAQTKDANGVYYVRELYDSAKTQTKEGKFVHFVFSKPMPNGSLDNAPKIAYAALIPNTQDIWLSTGVYIDTLGIYTQDISSILIDLVHSTMGEAVIIGLCVFICVFVPLIILFYRSLFRSVRVLRENLTLFFKYLSHESTKIDIIELEGKDEFAQMVRDIKENIKDVTTGLEQDQKLVKQSLQVIERAKQGYADTLIELKGH</sequence>
<dbReference type="SMART" id="SM01049">
    <property type="entry name" value="Cache_2"/>
    <property type="match status" value="1"/>
</dbReference>
<feature type="domain" description="Single Cache" evidence="7">
    <location>
        <begin position="49"/>
        <end position="139"/>
    </location>
</feature>
<protein>
    <submittedName>
        <fullName evidence="8">Chemotaxis protein</fullName>
    </submittedName>
</protein>
<evidence type="ECO:0000256" key="5">
    <source>
        <dbReference type="ARBA" id="ARBA00023136"/>
    </source>
</evidence>
<comment type="caution">
    <text evidence="8">The sequence shown here is derived from an EMBL/GenBank/DDBJ whole genome shotgun (WGS) entry which is preliminary data.</text>
</comment>
<dbReference type="InterPro" id="IPR004010">
    <property type="entry name" value="Double_Cache_2"/>
</dbReference>
<feature type="non-terminal residue" evidence="8">
    <location>
        <position position="327"/>
    </location>
</feature>
<evidence type="ECO:0000256" key="6">
    <source>
        <dbReference type="SAM" id="Phobius"/>
    </source>
</evidence>
<dbReference type="STRING" id="76936.BN2458_PEG1439"/>
<organism evidence="8 9">
    <name type="scientific">Helicobacter typhlonius</name>
    <dbReference type="NCBI Taxonomy" id="76936"/>
    <lineage>
        <taxon>Bacteria</taxon>
        <taxon>Pseudomonadati</taxon>
        <taxon>Campylobacterota</taxon>
        <taxon>Epsilonproteobacteria</taxon>
        <taxon>Campylobacterales</taxon>
        <taxon>Helicobacteraceae</taxon>
        <taxon>Helicobacter</taxon>
    </lineage>
</organism>
<dbReference type="Proteomes" id="UP000029925">
    <property type="component" value="Unassembled WGS sequence"/>
</dbReference>
<proteinExistence type="predicted"/>
<keyword evidence="9" id="KW-1185">Reference proteome</keyword>